<dbReference type="EMBL" id="RHHQ01000023">
    <property type="protein sequence ID" value="RNB81244.1"/>
    <property type="molecule type" value="Genomic_DNA"/>
</dbReference>
<sequence length="438" mass="48344">MNVINVSALEAHVAEIMENEQIAGVAIAVSQNGNTLYEKGFGVRNIATGDPVTPDTVFGIGSVTKSFTALAIMKLAQEGKLSLHDPVQKHLPDWKLQGLEDQRTVTIHHLLTHTTGLPPMRRREDLNRFDEHLTYLGSAEYALLGQPGEYFSYCNDTFLLLGAIIERLTGRLYRRYVTEEILARLQMHRSTFSLEELAKLSNVTIPYVKNAVNNQLEAVNWSKLGNYEVGGGIRSTVRDLITYGQALLGQGTTVVGAGVANEMWRPHHQIDRNSFYGYALESVPDHAGITLVEHGGSQPGVSSHFGLVPEKGLVVAVLTNVSDVSADAIWLATVNAALGLPLEQKSSVQPTYEASLEELQRLMGTYHSAEGGRVRFFLDRELPKAISGNAEFSLRATDSHTLVVEGKNFPIRFFFKEGKQAWAVRIGVRMWTRTTDEA</sequence>
<dbReference type="RefSeq" id="WP_122920926.1">
    <property type="nucleotide sequence ID" value="NZ_RHHQ01000023.1"/>
</dbReference>
<dbReference type="SUPFAM" id="SSF56601">
    <property type="entry name" value="beta-lactamase/transpeptidase-like"/>
    <property type="match status" value="1"/>
</dbReference>
<evidence type="ECO:0000259" key="1">
    <source>
        <dbReference type="Pfam" id="PF00144"/>
    </source>
</evidence>
<organism evidence="2 3">
    <name type="scientific">Brevibacillus fluminis</name>
    <dbReference type="NCBI Taxonomy" id="511487"/>
    <lineage>
        <taxon>Bacteria</taxon>
        <taxon>Bacillati</taxon>
        <taxon>Bacillota</taxon>
        <taxon>Bacilli</taxon>
        <taxon>Bacillales</taxon>
        <taxon>Paenibacillaceae</taxon>
        <taxon>Brevibacillus</taxon>
    </lineage>
</organism>
<reference evidence="2 3" key="1">
    <citation type="submission" date="2018-10" db="EMBL/GenBank/DDBJ databases">
        <title>Phylogenomics of Brevibacillus.</title>
        <authorList>
            <person name="Dunlap C."/>
        </authorList>
    </citation>
    <scope>NUCLEOTIDE SEQUENCE [LARGE SCALE GENOMIC DNA]</scope>
    <source>
        <strain evidence="2 3">JCM 15716</strain>
    </source>
</reference>
<dbReference type="InterPro" id="IPR012338">
    <property type="entry name" value="Beta-lactam/transpept-like"/>
</dbReference>
<dbReference type="PANTHER" id="PTHR46825:SF9">
    <property type="entry name" value="BETA-LACTAMASE-RELATED DOMAIN-CONTAINING PROTEIN"/>
    <property type="match status" value="1"/>
</dbReference>
<dbReference type="InterPro" id="IPR050491">
    <property type="entry name" value="AmpC-like"/>
</dbReference>
<dbReference type="Gene3D" id="3.40.710.10">
    <property type="entry name" value="DD-peptidase/beta-lactamase superfamily"/>
    <property type="match status" value="1"/>
</dbReference>
<comment type="caution">
    <text evidence="2">The sequence shown here is derived from an EMBL/GenBank/DDBJ whole genome shotgun (WGS) entry which is preliminary data.</text>
</comment>
<dbReference type="Pfam" id="PF00144">
    <property type="entry name" value="Beta-lactamase"/>
    <property type="match status" value="1"/>
</dbReference>
<dbReference type="InterPro" id="IPR001466">
    <property type="entry name" value="Beta-lactam-related"/>
</dbReference>
<keyword evidence="3" id="KW-1185">Reference proteome</keyword>
<dbReference type="Proteomes" id="UP000271031">
    <property type="component" value="Unassembled WGS sequence"/>
</dbReference>
<dbReference type="PANTHER" id="PTHR46825">
    <property type="entry name" value="D-ALANYL-D-ALANINE-CARBOXYPEPTIDASE/ENDOPEPTIDASE AMPH"/>
    <property type="match status" value="1"/>
</dbReference>
<protein>
    <submittedName>
        <fullName evidence="2">Class A beta-lactamase-related serine hydrolase</fullName>
    </submittedName>
</protein>
<accession>A0A3M8CZL2</accession>
<dbReference type="GO" id="GO:0016787">
    <property type="term" value="F:hydrolase activity"/>
    <property type="evidence" value="ECO:0007669"/>
    <property type="project" value="UniProtKB-KW"/>
</dbReference>
<gene>
    <name evidence="2" type="ORF">EDM56_26375</name>
</gene>
<keyword evidence="2" id="KW-0378">Hydrolase</keyword>
<proteinExistence type="predicted"/>
<evidence type="ECO:0000313" key="2">
    <source>
        <dbReference type="EMBL" id="RNB81244.1"/>
    </source>
</evidence>
<dbReference type="AlphaFoldDB" id="A0A3M8CZL2"/>
<dbReference type="OrthoDB" id="9803467at2"/>
<evidence type="ECO:0000313" key="3">
    <source>
        <dbReference type="Proteomes" id="UP000271031"/>
    </source>
</evidence>
<feature type="domain" description="Beta-lactamase-related" evidence="1">
    <location>
        <begin position="9"/>
        <end position="325"/>
    </location>
</feature>
<name>A0A3M8CZL2_9BACL</name>